<evidence type="ECO:0000313" key="1">
    <source>
        <dbReference type="EMBL" id="STX55773.1"/>
    </source>
</evidence>
<dbReference type="Proteomes" id="UP000254968">
    <property type="component" value="Unassembled WGS sequence"/>
</dbReference>
<gene>
    <name evidence="1" type="primary">hcpC_4</name>
    <name evidence="1" type="ORF">NCTC13315_03143</name>
</gene>
<dbReference type="EMBL" id="UGNV01000006">
    <property type="protein sequence ID" value="STX55773.1"/>
    <property type="molecule type" value="Genomic_DNA"/>
</dbReference>
<dbReference type="SUPFAM" id="SSF81901">
    <property type="entry name" value="HCP-like"/>
    <property type="match status" value="2"/>
</dbReference>
<dbReference type="Gene3D" id="1.25.40.10">
    <property type="entry name" value="Tetratricopeptide repeat domain"/>
    <property type="match status" value="2"/>
</dbReference>
<dbReference type="InterPro" id="IPR050767">
    <property type="entry name" value="Sel1_AlgK"/>
</dbReference>
<dbReference type="AlphaFoldDB" id="A0A378JSX8"/>
<name>A0A378JSX8_9GAMM</name>
<dbReference type="EC" id="3.5.2.6" evidence="1"/>
<keyword evidence="1" id="KW-0378">Hydrolase</keyword>
<proteinExistence type="predicted"/>
<dbReference type="PANTHER" id="PTHR11102">
    <property type="entry name" value="SEL-1-LIKE PROTEIN"/>
    <property type="match status" value="1"/>
</dbReference>
<dbReference type="PANTHER" id="PTHR11102:SF160">
    <property type="entry name" value="ERAD-ASSOCIATED E3 UBIQUITIN-PROTEIN LIGASE COMPONENT HRD3"/>
    <property type="match status" value="1"/>
</dbReference>
<evidence type="ECO:0000313" key="2">
    <source>
        <dbReference type="Proteomes" id="UP000254968"/>
    </source>
</evidence>
<accession>A0A378JSX8</accession>
<dbReference type="SMART" id="SM00671">
    <property type="entry name" value="SEL1"/>
    <property type="match status" value="6"/>
</dbReference>
<dbReference type="InterPro" id="IPR011990">
    <property type="entry name" value="TPR-like_helical_dom_sf"/>
</dbReference>
<protein>
    <submittedName>
        <fullName evidence="1">TPR repeat protein, SEL1 subfamily</fullName>
        <ecNumber evidence="1">3.5.2.6</ecNumber>
    </submittedName>
</protein>
<reference evidence="1 2" key="1">
    <citation type="submission" date="2018-06" db="EMBL/GenBank/DDBJ databases">
        <authorList>
            <consortium name="Pathogen Informatics"/>
            <person name="Doyle S."/>
        </authorList>
    </citation>
    <scope>NUCLEOTIDE SEQUENCE [LARGE SCALE GENOMIC DNA]</scope>
    <source>
        <strain evidence="1 2">NCTC13315</strain>
    </source>
</reference>
<organism evidence="1 2">
    <name type="scientific">Legionella beliardensis</name>
    <dbReference type="NCBI Taxonomy" id="91822"/>
    <lineage>
        <taxon>Bacteria</taxon>
        <taxon>Pseudomonadati</taxon>
        <taxon>Pseudomonadota</taxon>
        <taxon>Gammaproteobacteria</taxon>
        <taxon>Legionellales</taxon>
        <taxon>Legionellaceae</taxon>
        <taxon>Legionella</taxon>
    </lineage>
</organism>
<dbReference type="Pfam" id="PF08238">
    <property type="entry name" value="Sel1"/>
    <property type="match status" value="6"/>
</dbReference>
<dbReference type="InterPro" id="IPR006597">
    <property type="entry name" value="Sel1-like"/>
</dbReference>
<dbReference type="OrthoDB" id="6114904at2"/>
<keyword evidence="2" id="KW-1185">Reference proteome</keyword>
<dbReference type="GO" id="GO:0008800">
    <property type="term" value="F:beta-lactamase activity"/>
    <property type="evidence" value="ECO:0007669"/>
    <property type="project" value="UniProtKB-EC"/>
</dbReference>
<sequence>MKTASDTVSAFEMNNHAKLFAMVIKQLLEGNYTSSFRLSKINYPFKQLVAHNKALSTLINNIIQQCQTLANNEHTLALLGFLAQHDLSCLISPLSAADSYEQAIKINPNHAFAINNRAQMYRSGQGSPVNFSKAIELFDKAIELGSIAALSNRASMYQLGHGGPVDFQKAIEFFDKAIALGDTYAMMNRAQMYQRGQGGEVDLSKAIELYEKAIVLGDTSAIFPLACLYRSEGTNVTRAIELLDMAINLGDTNALLVRAYMYESGQGSAVDFSKAIELYEKARTLGNTSAAFMLACIYQLGQHGEPNLAQAIYLYEQAIRGNSNDALRNLNDISINEEVAKKLVDLVWDELIEGRPFSEKTLAALSKYCKPIIIEKITGSELKTSVAFLKQLTFNFRHPLTLILNDNDVSKQSNELNKIIQQARLLNPVRQLFFKQSQQSTCALAKLPLEITDYILSFTQPGLLYDRKREHNNNFSDVQSQFSEQHLQRIVDLINQLKKEVNSHWPYPNKKAKKEKINALVDLISLSKSMTINEAIEKIEQRYPVMREGKTSTRTSDLLDALKSSVIVPSQP</sequence>
<dbReference type="RefSeq" id="WP_115304375.1">
    <property type="nucleotide sequence ID" value="NZ_CAAAHO010000018.1"/>
</dbReference>